<feature type="region of interest" description="Disordered" evidence="2">
    <location>
        <begin position="1"/>
        <end position="21"/>
    </location>
</feature>
<accession>A0A284S9W6</accession>
<dbReference type="AlphaFoldDB" id="A0A284S9W6"/>
<name>A0A284S9W6_ARMOS</name>
<dbReference type="InterPro" id="IPR050452">
    <property type="entry name" value="Metacaspase"/>
</dbReference>
<dbReference type="GO" id="GO:0004197">
    <property type="term" value="F:cysteine-type endopeptidase activity"/>
    <property type="evidence" value="ECO:0007669"/>
    <property type="project" value="InterPro"/>
</dbReference>
<reference evidence="5" key="1">
    <citation type="journal article" date="2017" name="Nat. Ecol. Evol.">
        <title>Genome expansion and lineage-specific genetic innovations in the forest pathogenic fungi Armillaria.</title>
        <authorList>
            <person name="Sipos G."/>
            <person name="Prasanna A.N."/>
            <person name="Walter M.C."/>
            <person name="O'Connor E."/>
            <person name="Balint B."/>
            <person name="Krizsan K."/>
            <person name="Kiss B."/>
            <person name="Hess J."/>
            <person name="Varga T."/>
            <person name="Slot J."/>
            <person name="Riley R."/>
            <person name="Boka B."/>
            <person name="Rigling D."/>
            <person name="Barry K."/>
            <person name="Lee J."/>
            <person name="Mihaltcheva S."/>
            <person name="LaButti K."/>
            <person name="Lipzen A."/>
            <person name="Waldron R."/>
            <person name="Moloney N.M."/>
            <person name="Sperisen C."/>
            <person name="Kredics L."/>
            <person name="Vagvoelgyi C."/>
            <person name="Patrignani A."/>
            <person name="Fitzpatrick D."/>
            <person name="Nagy I."/>
            <person name="Doyle S."/>
            <person name="Anderson J.B."/>
            <person name="Grigoriev I.V."/>
            <person name="Gueldener U."/>
            <person name="Muensterkoetter M."/>
            <person name="Nagy L.G."/>
        </authorList>
    </citation>
    <scope>NUCLEOTIDE SEQUENCE [LARGE SCALE GENOMIC DNA]</scope>
    <source>
        <strain evidence="5">C18/9</strain>
    </source>
</reference>
<dbReference type="InterPro" id="IPR011600">
    <property type="entry name" value="Pept_C14_caspase"/>
</dbReference>
<organism evidence="4 5">
    <name type="scientific">Armillaria ostoyae</name>
    <name type="common">Armillaria root rot fungus</name>
    <dbReference type="NCBI Taxonomy" id="47428"/>
    <lineage>
        <taxon>Eukaryota</taxon>
        <taxon>Fungi</taxon>
        <taxon>Dikarya</taxon>
        <taxon>Basidiomycota</taxon>
        <taxon>Agaricomycotina</taxon>
        <taxon>Agaricomycetes</taxon>
        <taxon>Agaricomycetidae</taxon>
        <taxon>Agaricales</taxon>
        <taxon>Marasmiineae</taxon>
        <taxon>Physalacriaceae</taxon>
        <taxon>Armillaria</taxon>
    </lineage>
</organism>
<dbReference type="OrthoDB" id="10255174at2759"/>
<dbReference type="OMA" id="NDSGNEM"/>
<dbReference type="GO" id="GO:0006508">
    <property type="term" value="P:proteolysis"/>
    <property type="evidence" value="ECO:0007669"/>
    <property type="project" value="InterPro"/>
</dbReference>
<evidence type="ECO:0000256" key="2">
    <source>
        <dbReference type="SAM" id="MobiDB-lite"/>
    </source>
</evidence>
<dbReference type="Pfam" id="PF00656">
    <property type="entry name" value="Peptidase_C14"/>
    <property type="match status" value="1"/>
</dbReference>
<protein>
    <recommendedName>
        <fullName evidence="3">Peptidase C14 caspase domain-containing protein</fullName>
    </recommendedName>
</protein>
<sequence>MDSPLYHKHSDQTSDHGSGNLNPLRIVDSSQFWAVIIGIDGYPTPQDILHSCVRDATNVFEYLTINMGVPEDHVKLLLSPQPSNVSSILLPIRAHIIDTLLSLSTNPRIHYGDNIVIYYAGHGAVYHCKTHPAFASLGKTGTIEALCPMDRNTTKANDGNCKPIPDISDREIYTILDEIRRTKGHHITVILDCCHSSSQTRVPGGSIQGRREVRPLPGRTSIADMFAVADKKLGELKTGNGYPRYQSISGADWVPEIPVTSHVILAACKAFEYATELRDDPGRSGGVFTVALLSSLKSVIDKPAGLNGKLPTYRELVKSLPANNYGQHPVVAGECMNNPLWYTVWLALSGGGEGGNDSGNEMRCKLVVLTNTESLLAATLTKRFVCKRLIRRRSFDL</sequence>
<keyword evidence="5" id="KW-1185">Reference proteome</keyword>
<dbReference type="EMBL" id="FUEG01000048">
    <property type="protein sequence ID" value="SJL17765.1"/>
    <property type="molecule type" value="Genomic_DNA"/>
</dbReference>
<evidence type="ECO:0000256" key="1">
    <source>
        <dbReference type="ARBA" id="ARBA00009005"/>
    </source>
</evidence>
<dbReference type="GO" id="GO:0005737">
    <property type="term" value="C:cytoplasm"/>
    <property type="evidence" value="ECO:0007669"/>
    <property type="project" value="TreeGrafter"/>
</dbReference>
<dbReference type="PANTHER" id="PTHR48104:SF30">
    <property type="entry name" value="METACASPASE-1"/>
    <property type="match status" value="1"/>
</dbReference>
<feature type="domain" description="Peptidase C14 caspase" evidence="3">
    <location>
        <begin position="33"/>
        <end position="300"/>
    </location>
</feature>
<evidence type="ECO:0000259" key="3">
    <source>
        <dbReference type="Pfam" id="PF00656"/>
    </source>
</evidence>
<dbReference type="Gene3D" id="3.40.50.1460">
    <property type="match status" value="1"/>
</dbReference>
<proteinExistence type="inferred from homology"/>
<evidence type="ECO:0000313" key="4">
    <source>
        <dbReference type="EMBL" id="SJL17765.1"/>
    </source>
</evidence>
<gene>
    <name evidence="4" type="ORF">ARMOST_21326</name>
</gene>
<dbReference type="PANTHER" id="PTHR48104">
    <property type="entry name" value="METACASPASE-4"/>
    <property type="match status" value="1"/>
</dbReference>
<dbReference type="Proteomes" id="UP000219338">
    <property type="component" value="Unassembled WGS sequence"/>
</dbReference>
<evidence type="ECO:0000313" key="5">
    <source>
        <dbReference type="Proteomes" id="UP000219338"/>
    </source>
</evidence>
<comment type="similarity">
    <text evidence="1">Belongs to the peptidase C14B family.</text>
</comment>